<reference evidence="9 10" key="1">
    <citation type="submission" date="2023-04" db="EMBL/GenBank/DDBJ databases">
        <title>Genome of Basidiobolus ranarum AG-B5.</title>
        <authorList>
            <person name="Stajich J.E."/>
            <person name="Carter-House D."/>
            <person name="Gryganskyi A."/>
        </authorList>
    </citation>
    <scope>NUCLEOTIDE SEQUENCE [LARGE SCALE GENOMIC DNA]</scope>
    <source>
        <strain evidence="9 10">AG-B5</strain>
    </source>
</reference>
<feature type="domain" description="Plastocyanin-like" evidence="8">
    <location>
        <begin position="38"/>
        <end position="152"/>
    </location>
</feature>
<evidence type="ECO:0000256" key="2">
    <source>
        <dbReference type="ARBA" id="ARBA00022723"/>
    </source>
</evidence>
<comment type="caution">
    <text evidence="9">The sequence shown here is derived from an EMBL/GenBank/DDBJ whole genome shotgun (WGS) entry which is preliminary data.</text>
</comment>
<evidence type="ECO:0000256" key="3">
    <source>
        <dbReference type="ARBA" id="ARBA00023002"/>
    </source>
</evidence>
<dbReference type="Pfam" id="PF00394">
    <property type="entry name" value="Cu-oxidase"/>
    <property type="match status" value="1"/>
</dbReference>
<sequence length="571" mass="63990">MVKFTSPQRSLRSGAFLCFLLALILTVNAGVVEYNLTVTQDQRSPDCFSRLVVLINNQLPGPEIRVHPGDTLVVNVLNQMDTDVVSMHFHGMLNKGTPFSDGVPRLTQWPILPGTMYRYEINVGDQVGTYFYHASTGIHGMTAFGALVVDDNLGPRIYKYEEERNILLSDFFHKDDDDITTGLVSPNFRWIFSPQSLLINGKNLVKTKCASKEDKVCTSCEHDVTTVESGKTYRFRIYGSAMAAFFRFKIGGHKMTVIEVDGSYVKPFQTDHIEVNAGQRFSVLVHANQRPGTYYMKSEPGYEWKAPADQADGVAILQYKEAGKPNTKETPNQMSLPTVPPQQFLWETDKFVKLPYRTEAVPEFPYKYDREFIMTPTVVLLGQGSGLVGVATKMVINNVTYEHPRTPLLNDLYTGQMSRKIDYSQVPADGYDPRRGTYPIQLGEVIQVVLQLTADPNGRCDVHPFYLHGHKLFDLGGGKGAYPGRPPRLYNPPFPRDIITLYPTAESQGVHNEPHSPCGWRVFRFVANNPGVWLFQCRATPHAIMGMAAVFEVGVERLPPPPPTLGKLVGY</sequence>
<dbReference type="EMBL" id="JASJQH010006954">
    <property type="protein sequence ID" value="KAK9722271.1"/>
    <property type="molecule type" value="Genomic_DNA"/>
</dbReference>
<comment type="similarity">
    <text evidence="1">Belongs to the multicopper oxidase family.</text>
</comment>
<name>A0ABR2W769_9FUNG</name>
<organism evidence="9 10">
    <name type="scientific">Basidiobolus ranarum</name>
    <dbReference type="NCBI Taxonomy" id="34480"/>
    <lineage>
        <taxon>Eukaryota</taxon>
        <taxon>Fungi</taxon>
        <taxon>Fungi incertae sedis</taxon>
        <taxon>Zoopagomycota</taxon>
        <taxon>Entomophthoromycotina</taxon>
        <taxon>Basidiobolomycetes</taxon>
        <taxon>Basidiobolales</taxon>
        <taxon>Basidiobolaceae</taxon>
        <taxon>Basidiobolus</taxon>
    </lineage>
</organism>
<dbReference type="Pfam" id="PF07732">
    <property type="entry name" value="Cu-oxidase_3"/>
    <property type="match status" value="1"/>
</dbReference>
<dbReference type="InterPro" id="IPR001117">
    <property type="entry name" value="Cu-oxidase_2nd"/>
</dbReference>
<protein>
    <recommendedName>
        <fullName evidence="11">Laccase</fullName>
    </recommendedName>
</protein>
<evidence type="ECO:0000256" key="4">
    <source>
        <dbReference type="ARBA" id="ARBA00023008"/>
    </source>
</evidence>
<dbReference type="CDD" id="cd04205">
    <property type="entry name" value="CuRO_2_LCC_like"/>
    <property type="match status" value="1"/>
</dbReference>
<evidence type="ECO:0000256" key="1">
    <source>
        <dbReference type="ARBA" id="ARBA00010609"/>
    </source>
</evidence>
<evidence type="ECO:0000313" key="10">
    <source>
        <dbReference type="Proteomes" id="UP001479436"/>
    </source>
</evidence>
<keyword evidence="5" id="KW-0732">Signal</keyword>
<dbReference type="PANTHER" id="PTHR11709:SF394">
    <property type="entry name" value="FI03373P-RELATED"/>
    <property type="match status" value="1"/>
</dbReference>
<dbReference type="InterPro" id="IPR033138">
    <property type="entry name" value="Cu_oxidase_CS"/>
</dbReference>
<evidence type="ECO:0008006" key="11">
    <source>
        <dbReference type="Google" id="ProtNLM"/>
    </source>
</evidence>
<proteinExistence type="inferred from homology"/>
<evidence type="ECO:0000259" key="6">
    <source>
        <dbReference type="Pfam" id="PF00394"/>
    </source>
</evidence>
<dbReference type="InterPro" id="IPR008972">
    <property type="entry name" value="Cupredoxin"/>
</dbReference>
<accession>A0ABR2W769</accession>
<gene>
    <name evidence="9" type="ORF">K7432_002807</name>
</gene>
<dbReference type="Proteomes" id="UP001479436">
    <property type="component" value="Unassembled WGS sequence"/>
</dbReference>
<keyword evidence="4" id="KW-0186">Copper</keyword>
<feature type="chain" id="PRO_5046306495" description="Laccase" evidence="5">
    <location>
        <begin position="30"/>
        <end position="571"/>
    </location>
</feature>
<evidence type="ECO:0000259" key="7">
    <source>
        <dbReference type="Pfam" id="PF07731"/>
    </source>
</evidence>
<dbReference type="Gene3D" id="2.60.40.420">
    <property type="entry name" value="Cupredoxins - blue copper proteins"/>
    <property type="match status" value="3"/>
</dbReference>
<evidence type="ECO:0000313" key="9">
    <source>
        <dbReference type="EMBL" id="KAK9722271.1"/>
    </source>
</evidence>
<feature type="domain" description="Plastocyanin-like" evidence="6">
    <location>
        <begin position="164"/>
        <end position="322"/>
    </location>
</feature>
<keyword evidence="3" id="KW-0560">Oxidoreductase</keyword>
<dbReference type="InterPro" id="IPR045087">
    <property type="entry name" value="Cu-oxidase_fam"/>
</dbReference>
<evidence type="ECO:0000259" key="8">
    <source>
        <dbReference type="Pfam" id="PF07732"/>
    </source>
</evidence>
<feature type="domain" description="Plastocyanin-like" evidence="7">
    <location>
        <begin position="403"/>
        <end position="554"/>
    </location>
</feature>
<dbReference type="PROSITE" id="PS00079">
    <property type="entry name" value="MULTICOPPER_OXIDASE1"/>
    <property type="match status" value="1"/>
</dbReference>
<dbReference type="InterPro" id="IPR011707">
    <property type="entry name" value="Cu-oxidase-like_N"/>
</dbReference>
<evidence type="ECO:0000256" key="5">
    <source>
        <dbReference type="SAM" id="SignalP"/>
    </source>
</evidence>
<feature type="signal peptide" evidence="5">
    <location>
        <begin position="1"/>
        <end position="29"/>
    </location>
</feature>
<dbReference type="SUPFAM" id="SSF49503">
    <property type="entry name" value="Cupredoxins"/>
    <property type="match status" value="3"/>
</dbReference>
<keyword evidence="10" id="KW-1185">Reference proteome</keyword>
<dbReference type="Pfam" id="PF07731">
    <property type="entry name" value="Cu-oxidase_2"/>
    <property type="match status" value="1"/>
</dbReference>
<dbReference type="PANTHER" id="PTHR11709">
    <property type="entry name" value="MULTI-COPPER OXIDASE"/>
    <property type="match status" value="1"/>
</dbReference>
<dbReference type="InterPro" id="IPR011706">
    <property type="entry name" value="Cu-oxidase_C"/>
</dbReference>
<keyword evidence="2" id="KW-0479">Metal-binding</keyword>